<name>A0A402A6I0_9CHLR</name>
<comment type="caution">
    <text evidence="1">The sequence shown here is derived from an EMBL/GenBank/DDBJ whole genome shotgun (WGS) entry which is preliminary data.</text>
</comment>
<dbReference type="RefSeq" id="WP_161975684.1">
    <property type="nucleotide sequence ID" value="NZ_BIFR01000002.1"/>
</dbReference>
<dbReference type="Proteomes" id="UP000287352">
    <property type="component" value="Unassembled WGS sequence"/>
</dbReference>
<evidence type="ECO:0000313" key="1">
    <source>
        <dbReference type="EMBL" id="GCE14753.1"/>
    </source>
</evidence>
<sequence length="374" mass="42738">MNIDTVRFSHILEADQLYDLNDFFAHTAFVISHKSERLETLLGVIWYLPINSPILIVTNCSEIEKEALTRELTLRLTHRQVYLIHQKDELVARFFDRQGVQAILGCDGKVRNGKGEGMYIGALFAALLTTPRWLVFYDADNFVPNALLEYTLAMSKLFLQEQSSRLPERADSLYLHNVRICWSSKPSLGSKELTAGLVGRCTRMVSPLMDSLVQTWFGSHHQPIISSNAGEQGFTMETIQRLQFSSGYSVETFQQLDLFSHALSAHNYQSGRVVFQQYQAQSPHFHEKGDEEHIRRMIAESLGCFALFPQLLTPTLEQQLETLYTEMELTPREPIVYPALQTLCINAHELSAQHYRLREPIAFYAGNEQEELCG</sequence>
<dbReference type="GO" id="GO:0051479">
    <property type="term" value="P:mannosylglycerate biosynthetic process"/>
    <property type="evidence" value="ECO:0007669"/>
    <property type="project" value="InterPro"/>
</dbReference>
<proteinExistence type="predicted"/>
<dbReference type="InterPro" id="IPR012812">
    <property type="entry name" value="Osmo_MPG_synth"/>
</dbReference>
<protein>
    <recommendedName>
        <fullName evidence="3">Mannosyl-3-phosphoglycerate synthase</fullName>
    </recommendedName>
</protein>
<gene>
    <name evidence="1" type="ORF">KTT_46120</name>
</gene>
<evidence type="ECO:0008006" key="3">
    <source>
        <dbReference type="Google" id="ProtNLM"/>
    </source>
</evidence>
<dbReference type="EMBL" id="BIFR01000002">
    <property type="protein sequence ID" value="GCE14753.1"/>
    <property type="molecule type" value="Genomic_DNA"/>
</dbReference>
<dbReference type="GO" id="GO:0050504">
    <property type="term" value="F:mannosyl-3-phosphoglycerate synthase activity"/>
    <property type="evidence" value="ECO:0007669"/>
    <property type="project" value="InterPro"/>
</dbReference>
<dbReference type="InterPro" id="IPR029044">
    <property type="entry name" value="Nucleotide-diphossugar_trans"/>
</dbReference>
<reference evidence="2" key="1">
    <citation type="submission" date="2018-12" db="EMBL/GenBank/DDBJ databases">
        <title>Tengunoibacter tsumagoiensis gen. nov., sp. nov., Dictyobacter kobayashii sp. nov., D. alpinus sp. nov., and D. joshuensis sp. nov. and description of Dictyobacteraceae fam. nov. within the order Ktedonobacterales isolated from Tengu-no-mugimeshi.</title>
        <authorList>
            <person name="Wang C.M."/>
            <person name="Zheng Y."/>
            <person name="Sakai Y."/>
            <person name="Toyoda A."/>
            <person name="Minakuchi Y."/>
            <person name="Abe K."/>
            <person name="Yokota A."/>
            <person name="Yabe S."/>
        </authorList>
    </citation>
    <scope>NUCLEOTIDE SEQUENCE [LARGE SCALE GENOMIC DNA]</scope>
    <source>
        <strain evidence="2">Uno3</strain>
    </source>
</reference>
<organism evidence="1 2">
    <name type="scientific">Tengunoibacter tsumagoiensis</name>
    <dbReference type="NCBI Taxonomy" id="2014871"/>
    <lineage>
        <taxon>Bacteria</taxon>
        <taxon>Bacillati</taxon>
        <taxon>Chloroflexota</taxon>
        <taxon>Ktedonobacteria</taxon>
        <taxon>Ktedonobacterales</taxon>
        <taxon>Dictyobacteraceae</taxon>
        <taxon>Tengunoibacter</taxon>
    </lineage>
</organism>
<accession>A0A402A6I0</accession>
<dbReference type="Gene3D" id="3.90.550.10">
    <property type="entry name" value="Spore Coat Polysaccharide Biosynthesis Protein SpsA, Chain A"/>
    <property type="match status" value="1"/>
</dbReference>
<dbReference type="AlphaFoldDB" id="A0A402A6I0"/>
<keyword evidence="2" id="KW-1185">Reference proteome</keyword>
<evidence type="ECO:0000313" key="2">
    <source>
        <dbReference type="Proteomes" id="UP000287352"/>
    </source>
</evidence>
<dbReference type="GO" id="GO:0005737">
    <property type="term" value="C:cytoplasm"/>
    <property type="evidence" value="ECO:0007669"/>
    <property type="project" value="InterPro"/>
</dbReference>
<dbReference type="Pfam" id="PF09488">
    <property type="entry name" value="Osmo_MPGsynth"/>
    <property type="match status" value="1"/>
</dbReference>